<keyword evidence="4 7" id="KW-0418">Kinase</keyword>
<dbReference type="GO" id="GO:0005997">
    <property type="term" value="P:xylulose metabolic process"/>
    <property type="evidence" value="ECO:0007669"/>
    <property type="project" value="InterPro"/>
</dbReference>
<dbReference type="GO" id="GO:0004856">
    <property type="term" value="F:D-xylulokinase activity"/>
    <property type="evidence" value="ECO:0007669"/>
    <property type="project" value="UniProtKB-EC"/>
</dbReference>
<evidence type="ECO:0000256" key="3">
    <source>
        <dbReference type="ARBA" id="ARBA00022741"/>
    </source>
</evidence>
<evidence type="ECO:0000256" key="4">
    <source>
        <dbReference type="ARBA" id="ARBA00022777"/>
    </source>
</evidence>
<proteinExistence type="inferred from homology"/>
<dbReference type="InterPro" id="IPR018483">
    <property type="entry name" value="Carb_kinase_FGGY_CS"/>
</dbReference>
<keyword evidence="2 7" id="KW-0808">Transferase</keyword>
<dbReference type="InterPro" id="IPR043129">
    <property type="entry name" value="ATPase_NBD"/>
</dbReference>
<comment type="caution">
    <text evidence="9">The sequence shown here is derived from an EMBL/GenBank/DDBJ whole genome shotgun (WGS) entry which is preliminary data.</text>
</comment>
<evidence type="ECO:0000256" key="6">
    <source>
        <dbReference type="ARBA" id="ARBA00023277"/>
    </source>
</evidence>
<sequence length="306" mass="33616">MKYYIGVDLGTSAVKLLLMNDKGAIEKIVSREYLLYFPRPGWSQQNPEDWWNGTVEGIRELISGIDGNLVAGISFGGQMHGLVILDEADQVIRPAILWNDGRTAAQTDYLNQVVGKEALARNTANIAFAGFTAPKLLWVREQEPENFARIAKIMLPKDYLAYRMTGVFCTDYSDASGMLLLDVKNRCWSEEMLKICGVRKEQMPRLYESYEKVGTLKPEVAGQLGLSRDCLVAAGAGDNAAAAVGTGTVGEGKCNLSLGTSGTIFISSDDFRMDSHNALHAFAHADGHYHLMGCMLSAASCNKWWM</sequence>
<keyword evidence="5 7" id="KW-0067">ATP-binding</keyword>
<gene>
    <name evidence="7 9" type="primary">xylB</name>
    <name evidence="9" type="ORF">IAA63_10250</name>
</gene>
<evidence type="ECO:0000313" key="9">
    <source>
        <dbReference type="EMBL" id="HIV13504.1"/>
    </source>
</evidence>
<accession>A0A9D1NV24</accession>
<dbReference type="Proteomes" id="UP000886723">
    <property type="component" value="Unassembled WGS sequence"/>
</dbReference>
<feature type="domain" description="Carbohydrate kinase FGGY N-terminal" evidence="8">
    <location>
        <begin position="3"/>
        <end position="245"/>
    </location>
</feature>
<evidence type="ECO:0000313" key="10">
    <source>
        <dbReference type="Proteomes" id="UP000886723"/>
    </source>
</evidence>
<evidence type="ECO:0000256" key="1">
    <source>
        <dbReference type="ARBA" id="ARBA00009156"/>
    </source>
</evidence>
<keyword evidence="6 7" id="KW-0119">Carbohydrate metabolism</keyword>
<dbReference type="AlphaFoldDB" id="A0A9D1NV24"/>
<dbReference type="EC" id="2.7.1.17" evidence="7"/>
<dbReference type="InterPro" id="IPR006000">
    <property type="entry name" value="Xylulokinase"/>
</dbReference>
<evidence type="ECO:0000256" key="2">
    <source>
        <dbReference type="ARBA" id="ARBA00022679"/>
    </source>
</evidence>
<reference evidence="9" key="1">
    <citation type="submission" date="2020-10" db="EMBL/GenBank/DDBJ databases">
        <authorList>
            <person name="Gilroy R."/>
        </authorList>
    </citation>
    <scope>NUCLEOTIDE SEQUENCE</scope>
    <source>
        <strain evidence="9">ChiBcec2-4451</strain>
    </source>
</reference>
<comment type="catalytic activity">
    <reaction evidence="7">
        <text>D-xylulose + ATP = D-xylulose 5-phosphate + ADP + H(+)</text>
        <dbReference type="Rhea" id="RHEA:10964"/>
        <dbReference type="ChEBI" id="CHEBI:15378"/>
        <dbReference type="ChEBI" id="CHEBI:17140"/>
        <dbReference type="ChEBI" id="CHEBI:30616"/>
        <dbReference type="ChEBI" id="CHEBI:57737"/>
        <dbReference type="ChEBI" id="CHEBI:456216"/>
        <dbReference type="EC" id="2.7.1.17"/>
    </reaction>
</comment>
<dbReference type="CDD" id="cd07808">
    <property type="entry name" value="ASKHA_NBD_FGGY_EcXK-like"/>
    <property type="match status" value="1"/>
</dbReference>
<dbReference type="PANTHER" id="PTHR43095">
    <property type="entry name" value="SUGAR KINASE"/>
    <property type="match status" value="1"/>
</dbReference>
<dbReference type="GO" id="GO:0042732">
    <property type="term" value="P:D-xylose metabolic process"/>
    <property type="evidence" value="ECO:0007669"/>
    <property type="project" value="UniProtKB-KW"/>
</dbReference>
<dbReference type="GO" id="GO:0005524">
    <property type="term" value="F:ATP binding"/>
    <property type="evidence" value="ECO:0007669"/>
    <property type="project" value="UniProtKB-KW"/>
</dbReference>
<dbReference type="InterPro" id="IPR050406">
    <property type="entry name" value="FGGY_Carb_Kinase"/>
</dbReference>
<keyword evidence="7" id="KW-0859">Xylose metabolism</keyword>
<comment type="similarity">
    <text evidence="1 7">Belongs to the FGGY kinase family.</text>
</comment>
<evidence type="ECO:0000259" key="8">
    <source>
        <dbReference type="Pfam" id="PF00370"/>
    </source>
</evidence>
<keyword evidence="3 7" id="KW-0547">Nucleotide-binding</keyword>
<dbReference type="Pfam" id="PF00370">
    <property type="entry name" value="FGGY_N"/>
    <property type="match status" value="1"/>
</dbReference>
<dbReference type="PANTHER" id="PTHR43095:SF5">
    <property type="entry name" value="XYLULOSE KINASE"/>
    <property type="match status" value="1"/>
</dbReference>
<evidence type="ECO:0000256" key="5">
    <source>
        <dbReference type="ARBA" id="ARBA00022840"/>
    </source>
</evidence>
<dbReference type="PROSITE" id="PS00933">
    <property type="entry name" value="FGGY_KINASES_1"/>
    <property type="match status" value="1"/>
</dbReference>
<name>A0A9D1NV24_9FIRM</name>
<reference evidence="9" key="2">
    <citation type="journal article" date="2021" name="PeerJ">
        <title>Extensive microbial diversity within the chicken gut microbiome revealed by metagenomics and culture.</title>
        <authorList>
            <person name="Gilroy R."/>
            <person name="Ravi A."/>
            <person name="Getino M."/>
            <person name="Pursley I."/>
            <person name="Horton D.L."/>
            <person name="Alikhan N.F."/>
            <person name="Baker D."/>
            <person name="Gharbi K."/>
            <person name="Hall N."/>
            <person name="Watson M."/>
            <person name="Adriaenssens E.M."/>
            <person name="Foster-Nyarko E."/>
            <person name="Jarju S."/>
            <person name="Secka A."/>
            <person name="Antonio M."/>
            <person name="Oren A."/>
            <person name="Chaudhuri R.R."/>
            <person name="La Ragione R."/>
            <person name="Hildebrand F."/>
            <person name="Pallen M.J."/>
        </authorList>
    </citation>
    <scope>NUCLEOTIDE SEQUENCE</scope>
    <source>
        <strain evidence="9">ChiBcec2-4451</strain>
    </source>
</reference>
<dbReference type="NCBIfam" id="TIGR01312">
    <property type="entry name" value="XylB"/>
    <property type="match status" value="1"/>
</dbReference>
<dbReference type="InterPro" id="IPR018484">
    <property type="entry name" value="FGGY_N"/>
</dbReference>
<evidence type="ECO:0000256" key="7">
    <source>
        <dbReference type="RuleBase" id="RU364073"/>
    </source>
</evidence>
<dbReference type="Gene3D" id="3.30.420.40">
    <property type="match status" value="2"/>
</dbReference>
<protein>
    <recommendedName>
        <fullName evidence="7">Xylulose kinase</fullName>
        <shortName evidence="7">Xylulokinase</shortName>
        <ecNumber evidence="7">2.7.1.17</ecNumber>
    </recommendedName>
</protein>
<dbReference type="SUPFAM" id="SSF53067">
    <property type="entry name" value="Actin-like ATPase domain"/>
    <property type="match status" value="2"/>
</dbReference>
<feature type="non-terminal residue" evidence="9">
    <location>
        <position position="306"/>
    </location>
</feature>
<dbReference type="EMBL" id="DVON01000212">
    <property type="protein sequence ID" value="HIV13504.1"/>
    <property type="molecule type" value="Genomic_DNA"/>
</dbReference>
<organism evidence="9 10">
    <name type="scientific">Candidatus Pullilachnospira stercoravium</name>
    <dbReference type="NCBI Taxonomy" id="2840913"/>
    <lineage>
        <taxon>Bacteria</taxon>
        <taxon>Bacillati</taxon>
        <taxon>Bacillota</taxon>
        <taxon>Clostridia</taxon>
        <taxon>Lachnospirales</taxon>
        <taxon>Lachnospiraceae</taxon>
        <taxon>Lachnospiraceae incertae sedis</taxon>
        <taxon>Candidatus Pullilachnospira</taxon>
    </lineage>
</organism>